<evidence type="ECO:0000313" key="2">
    <source>
        <dbReference type="EMBL" id="GEU45356.1"/>
    </source>
</evidence>
<protein>
    <submittedName>
        <fullName evidence="2">Uncharacterized protein</fullName>
    </submittedName>
</protein>
<proteinExistence type="predicted"/>
<feature type="coiled-coil region" evidence="1">
    <location>
        <begin position="14"/>
        <end position="45"/>
    </location>
</feature>
<gene>
    <name evidence="2" type="ORF">Tci_017334</name>
</gene>
<name>A0A6L2K7I4_TANCI</name>
<sequence length="103" mass="12674">MVEPEKPLKKKYQIAFDEEVVRKLEDEMKAEIEEEERITREKDEENIDNMVYYLLVEKMYPFTQNILHQMWNDVRLQVDYEVEMAYDLLRLIRRQINEGYIPA</sequence>
<organism evidence="2">
    <name type="scientific">Tanacetum cinerariifolium</name>
    <name type="common">Dalmatian daisy</name>
    <name type="synonym">Chrysanthemum cinerariifolium</name>
    <dbReference type="NCBI Taxonomy" id="118510"/>
    <lineage>
        <taxon>Eukaryota</taxon>
        <taxon>Viridiplantae</taxon>
        <taxon>Streptophyta</taxon>
        <taxon>Embryophyta</taxon>
        <taxon>Tracheophyta</taxon>
        <taxon>Spermatophyta</taxon>
        <taxon>Magnoliopsida</taxon>
        <taxon>eudicotyledons</taxon>
        <taxon>Gunneridae</taxon>
        <taxon>Pentapetalae</taxon>
        <taxon>asterids</taxon>
        <taxon>campanulids</taxon>
        <taxon>Asterales</taxon>
        <taxon>Asteraceae</taxon>
        <taxon>Asteroideae</taxon>
        <taxon>Anthemideae</taxon>
        <taxon>Anthemidinae</taxon>
        <taxon>Tanacetum</taxon>
    </lineage>
</organism>
<comment type="caution">
    <text evidence="2">The sequence shown here is derived from an EMBL/GenBank/DDBJ whole genome shotgun (WGS) entry which is preliminary data.</text>
</comment>
<dbReference type="EMBL" id="BKCJ010001974">
    <property type="protein sequence ID" value="GEU45356.1"/>
    <property type="molecule type" value="Genomic_DNA"/>
</dbReference>
<evidence type="ECO:0000256" key="1">
    <source>
        <dbReference type="SAM" id="Coils"/>
    </source>
</evidence>
<dbReference type="AlphaFoldDB" id="A0A6L2K7I4"/>
<keyword evidence="1" id="KW-0175">Coiled coil</keyword>
<reference evidence="2" key="1">
    <citation type="journal article" date="2019" name="Sci. Rep.">
        <title>Draft genome of Tanacetum cinerariifolium, the natural source of mosquito coil.</title>
        <authorList>
            <person name="Yamashiro T."/>
            <person name="Shiraishi A."/>
            <person name="Satake H."/>
            <person name="Nakayama K."/>
        </authorList>
    </citation>
    <scope>NUCLEOTIDE SEQUENCE</scope>
</reference>
<accession>A0A6L2K7I4</accession>